<name>A0A5B6WE00_9ROSI</name>
<sequence>MMHNKRTLREYMLPNLDMVQKSLTRSRTMIEDSSQHQNGSSSFLIPSNTMGSLMTLFFFSCSPFINR</sequence>
<reference evidence="1" key="1">
    <citation type="submission" date="2019-08" db="EMBL/GenBank/DDBJ databases">
        <authorList>
            <person name="Liu F."/>
        </authorList>
    </citation>
    <scope>NUCLEOTIDE SEQUENCE [LARGE SCALE GENOMIC DNA]</scope>
    <source>
        <strain evidence="1">PA1801</strain>
        <tissue evidence="1">Leaf</tissue>
    </source>
</reference>
<evidence type="ECO:0000313" key="2">
    <source>
        <dbReference type="Proteomes" id="UP000325315"/>
    </source>
</evidence>
<organism evidence="1 2">
    <name type="scientific">Gossypium australe</name>
    <dbReference type="NCBI Taxonomy" id="47621"/>
    <lineage>
        <taxon>Eukaryota</taxon>
        <taxon>Viridiplantae</taxon>
        <taxon>Streptophyta</taxon>
        <taxon>Embryophyta</taxon>
        <taxon>Tracheophyta</taxon>
        <taxon>Spermatophyta</taxon>
        <taxon>Magnoliopsida</taxon>
        <taxon>eudicotyledons</taxon>
        <taxon>Gunneridae</taxon>
        <taxon>Pentapetalae</taxon>
        <taxon>rosids</taxon>
        <taxon>malvids</taxon>
        <taxon>Malvales</taxon>
        <taxon>Malvaceae</taxon>
        <taxon>Malvoideae</taxon>
        <taxon>Gossypium</taxon>
    </lineage>
</organism>
<gene>
    <name evidence="1" type="ORF">EPI10_020128</name>
</gene>
<dbReference type="Proteomes" id="UP000325315">
    <property type="component" value="Unassembled WGS sequence"/>
</dbReference>
<evidence type="ECO:0000313" key="1">
    <source>
        <dbReference type="EMBL" id="KAA3479633.1"/>
    </source>
</evidence>
<keyword evidence="2" id="KW-1185">Reference proteome</keyword>
<comment type="caution">
    <text evidence="1">The sequence shown here is derived from an EMBL/GenBank/DDBJ whole genome shotgun (WGS) entry which is preliminary data.</text>
</comment>
<proteinExistence type="predicted"/>
<accession>A0A5B6WE00</accession>
<dbReference type="AlphaFoldDB" id="A0A5B6WE00"/>
<dbReference type="EMBL" id="SMMG02000003">
    <property type="protein sequence ID" value="KAA3479633.1"/>
    <property type="molecule type" value="Genomic_DNA"/>
</dbReference>
<protein>
    <submittedName>
        <fullName evidence="1">Uncharacterized protein</fullName>
    </submittedName>
</protein>